<dbReference type="HOGENOM" id="CLU_086360_3_1_7"/>
<dbReference type="PANTHER" id="PTHR34408:SF1">
    <property type="entry name" value="GLYCOSYL HYDROLASE FAMILY 19 DOMAIN-CONTAINING PROTEIN HI_1415"/>
    <property type="match status" value="1"/>
</dbReference>
<dbReference type="eggNOG" id="COG3807">
    <property type="taxonomic scope" value="Bacteria"/>
</dbReference>
<dbReference type="InterPro" id="IPR052354">
    <property type="entry name" value="Cell_Wall_Dynamics_Protein"/>
</dbReference>
<organism evidence="2 3">
    <name type="scientific">Desulfurivibrio alkaliphilus (strain DSM 19089 / UNIQEM U267 / AHT2)</name>
    <dbReference type="NCBI Taxonomy" id="589865"/>
    <lineage>
        <taxon>Bacteria</taxon>
        <taxon>Pseudomonadati</taxon>
        <taxon>Thermodesulfobacteriota</taxon>
        <taxon>Desulfobulbia</taxon>
        <taxon>Desulfobulbales</taxon>
        <taxon>Desulfobulbaceae</taxon>
        <taxon>Desulfurivibrio</taxon>
    </lineage>
</organism>
<feature type="domain" description="SH3b" evidence="1">
    <location>
        <begin position="99"/>
        <end position="164"/>
    </location>
</feature>
<name>D6YZY9_DESAT</name>
<dbReference type="Gene3D" id="2.30.30.40">
    <property type="entry name" value="SH3 Domains"/>
    <property type="match status" value="2"/>
</dbReference>
<dbReference type="AlphaFoldDB" id="D6YZY9"/>
<dbReference type="RefSeq" id="WP_013162677.1">
    <property type="nucleotide sequence ID" value="NC_014216.1"/>
</dbReference>
<dbReference type="EMBL" id="CP001940">
    <property type="protein sequence ID" value="ADH85146.1"/>
    <property type="molecule type" value="Genomic_DNA"/>
</dbReference>
<dbReference type="Pfam" id="PF06347">
    <property type="entry name" value="SH3_4"/>
    <property type="match status" value="2"/>
</dbReference>
<dbReference type="OrthoDB" id="5297720at2"/>
<dbReference type="InterPro" id="IPR010466">
    <property type="entry name" value="DUF1058"/>
</dbReference>
<keyword evidence="3" id="KW-1185">Reference proteome</keyword>
<dbReference type="STRING" id="589865.DaAHT2_0440"/>
<evidence type="ECO:0000313" key="3">
    <source>
        <dbReference type="Proteomes" id="UP000001508"/>
    </source>
</evidence>
<sequence>MVTHRLLTTLNRPLPLVPRRGLIVLIAALLLALPATALADYVSVQRDKINIRSGPGTDHEILWEVFRDFPLKVISRQGEWAQIEDFEKDRGWVYTPLVGNEKRVIVQVEVANLRVGPGTNYEVKATVRYGVVFEPLERRRDWVKLQHSDGTTGWMSTNLLWPSDII</sequence>
<dbReference type="Proteomes" id="UP000001508">
    <property type="component" value="Chromosome"/>
</dbReference>
<reference evidence="3" key="1">
    <citation type="submission" date="2010-02" db="EMBL/GenBank/DDBJ databases">
        <title>Complete sequence of Desulfurivibrio alkaliphilus AHT2.</title>
        <authorList>
            <consortium name="US DOE Joint Genome Institute"/>
            <person name="Pitluck S."/>
            <person name="Chertkov O."/>
            <person name="Detter J.C."/>
            <person name="Han C."/>
            <person name="Tapia R."/>
            <person name="Larimer F."/>
            <person name="Land M."/>
            <person name="Hauser L."/>
            <person name="Kyrpides N."/>
            <person name="Mikhailova N."/>
            <person name="Sorokin D.Y."/>
            <person name="Muyzer G."/>
            <person name="Woyke T."/>
        </authorList>
    </citation>
    <scope>NUCLEOTIDE SEQUENCE [LARGE SCALE GENOMIC DNA]</scope>
    <source>
        <strain evidence="3">DSM 19089 / UNIQEM U267 / AHT2</strain>
    </source>
</reference>
<proteinExistence type="predicted"/>
<evidence type="ECO:0000313" key="2">
    <source>
        <dbReference type="EMBL" id="ADH85146.1"/>
    </source>
</evidence>
<dbReference type="InParanoid" id="D6YZY9"/>
<evidence type="ECO:0000259" key="1">
    <source>
        <dbReference type="PROSITE" id="PS51781"/>
    </source>
</evidence>
<dbReference type="KEGG" id="dak:DaAHT2_0440"/>
<dbReference type="PANTHER" id="PTHR34408">
    <property type="entry name" value="FAMILY PROTEIN, PUTATIVE-RELATED"/>
    <property type="match status" value="1"/>
</dbReference>
<dbReference type="InterPro" id="IPR003646">
    <property type="entry name" value="SH3-like_bac-type"/>
</dbReference>
<gene>
    <name evidence="2" type="ordered locus">DaAHT2_0440</name>
</gene>
<protein>
    <recommendedName>
        <fullName evidence="1">SH3b domain-containing protein</fullName>
    </recommendedName>
</protein>
<dbReference type="PROSITE" id="PS51781">
    <property type="entry name" value="SH3B"/>
    <property type="match status" value="1"/>
</dbReference>
<dbReference type="SMART" id="SM00287">
    <property type="entry name" value="SH3b"/>
    <property type="match status" value="2"/>
</dbReference>
<accession>D6YZY9</accession>